<evidence type="ECO:0000256" key="11">
    <source>
        <dbReference type="ARBA" id="ARBA00023033"/>
    </source>
</evidence>
<evidence type="ECO:0000256" key="1">
    <source>
        <dbReference type="ARBA" id="ARBA00001971"/>
    </source>
</evidence>
<dbReference type="GO" id="GO:0020037">
    <property type="term" value="F:heme binding"/>
    <property type="evidence" value="ECO:0007669"/>
    <property type="project" value="InterPro"/>
</dbReference>
<dbReference type="AlphaFoldDB" id="A0A8S9X3U6"/>
<sequence length="480" mass="55338">MFLKLPQADCMPVFGMPLGINNSKMEDLSQYMLDAVERRTPLPGYNFTFFLGFPHCMFGRAEDIEAVMSSMKYIDKGPLYYLLKDWLNEGLLLSSGDKWKQRRKLLTPSFHFKILDNNMDCMNRHWRDVAEKFLSEKGAPINPALFVCRGALEVISETAMGTKLSDLPHSEEYVSAVRSSNEIAALRAIKMWNYVDFIFNLLPDGRKVKKNFEVLHKFTRTVIQQKRKAFEQRKKLGASDASQGEKKRKQPQPFLDTLLELDSEKFGSFSDADIQEEVDTFMFEGHDTTASALLFALFELGLNPDVQDKAYQEQVDIFGFDDRNVTTEDLGKMNYLEQVIKEVLRLYPSVPFWSRMISEDLKLPNGMIVPADTVVDIMPHIIHRNPMYYPNPNVFDPERFSPEQSVGRHPFAFIPFSAGPRNCIGQRFAMMEMKTALSTLLRFTNIKTLNRRDDVQLLLFVITRPSQPILVEITPRKHVR</sequence>
<evidence type="ECO:0000256" key="14">
    <source>
        <dbReference type="RuleBase" id="RU000461"/>
    </source>
</evidence>
<accession>A0A8S9X3U6</accession>
<keyword evidence="12" id="KW-0472">Membrane</keyword>
<dbReference type="PANTHER" id="PTHR24291">
    <property type="entry name" value="CYTOCHROME P450 FAMILY 4"/>
    <property type="match status" value="1"/>
</dbReference>
<comment type="cofactor">
    <cofactor evidence="1 13">
        <name>heme</name>
        <dbReference type="ChEBI" id="CHEBI:30413"/>
    </cofactor>
</comment>
<keyword evidence="9 14" id="KW-0560">Oxidoreductase</keyword>
<evidence type="ECO:0008006" key="17">
    <source>
        <dbReference type="Google" id="ProtNLM"/>
    </source>
</evidence>
<evidence type="ECO:0000256" key="12">
    <source>
        <dbReference type="ARBA" id="ARBA00023136"/>
    </source>
</evidence>
<dbReference type="PANTHER" id="PTHR24291:SF189">
    <property type="entry name" value="CYTOCHROME P450 4C3-RELATED"/>
    <property type="match status" value="1"/>
</dbReference>
<reference evidence="15" key="1">
    <citation type="journal article" date="2021" name="Mol. Ecol. Resour.">
        <title>Apolygus lucorum genome provides insights into omnivorousness and mesophyll feeding.</title>
        <authorList>
            <person name="Liu Y."/>
            <person name="Liu H."/>
            <person name="Wang H."/>
            <person name="Huang T."/>
            <person name="Liu B."/>
            <person name="Yang B."/>
            <person name="Yin L."/>
            <person name="Li B."/>
            <person name="Zhang Y."/>
            <person name="Zhang S."/>
            <person name="Jiang F."/>
            <person name="Zhang X."/>
            <person name="Ren Y."/>
            <person name="Wang B."/>
            <person name="Wang S."/>
            <person name="Lu Y."/>
            <person name="Wu K."/>
            <person name="Fan W."/>
            <person name="Wang G."/>
        </authorList>
    </citation>
    <scope>NUCLEOTIDE SEQUENCE</scope>
    <source>
        <strain evidence="15">12Hb</strain>
    </source>
</reference>
<dbReference type="GO" id="GO:0005506">
    <property type="term" value="F:iron ion binding"/>
    <property type="evidence" value="ECO:0007669"/>
    <property type="project" value="InterPro"/>
</dbReference>
<evidence type="ECO:0000256" key="7">
    <source>
        <dbReference type="ARBA" id="ARBA00022824"/>
    </source>
</evidence>
<dbReference type="InterPro" id="IPR002401">
    <property type="entry name" value="Cyt_P450_E_grp-I"/>
</dbReference>
<dbReference type="InterPro" id="IPR017972">
    <property type="entry name" value="Cyt_P450_CS"/>
</dbReference>
<dbReference type="PRINTS" id="PR00463">
    <property type="entry name" value="EP450I"/>
</dbReference>
<dbReference type="InterPro" id="IPR001128">
    <property type="entry name" value="Cyt_P450"/>
</dbReference>
<dbReference type="OrthoDB" id="1470350at2759"/>
<comment type="subcellular location">
    <subcellularLocation>
        <location evidence="3">Endoplasmic reticulum membrane</location>
        <topology evidence="3">Peripheral membrane protein</topology>
    </subcellularLocation>
    <subcellularLocation>
        <location evidence="2">Microsome membrane</location>
        <topology evidence="2">Peripheral membrane protein</topology>
    </subcellularLocation>
</comment>
<keyword evidence="8" id="KW-0492">Microsome</keyword>
<dbReference type="Pfam" id="PF00067">
    <property type="entry name" value="p450"/>
    <property type="match status" value="1"/>
</dbReference>
<evidence type="ECO:0000313" key="16">
    <source>
        <dbReference type="Proteomes" id="UP000466442"/>
    </source>
</evidence>
<feature type="binding site" description="axial binding residue" evidence="13">
    <location>
        <position position="423"/>
    </location>
    <ligand>
        <name>heme</name>
        <dbReference type="ChEBI" id="CHEBI:30413"/>
    </ligand>
    <ligandPart>
        <name>Fe</name>
        <dbReference type="ChEBI" id="CHEBI:18248"/>
    </ligandPart>
</feature>
<dbReference type="GO" id="GO:0005789">
    <property type="term" value="C:endoplasmic reticulum membrane"/>
    <property type="evidence" value="ECO:0007669"/>
    <property type="project" value="UniProtKB-SubCell"/>
</dbReference>
<dbReference type="EMBL" id="WIXP02000011">
    <property type="protein sequence ID" value="KAF6203038.1"/>
    <property type="molecule type" value="Genomic_DNA"/>
</dbReference>
<evidence type="ECO:0000256" key="2">
    <source>
        <dbReference type="ARBA" id="ARBA00004174"/>
    </source>
</evidence>
<evidence type="ECO:0000313" key="15">
    <source>
        <dbReference type="EMBL" id="KAF6203038.1"/>
    </source>
</evidence>
<keyword evidence="7" id="KW-0256">Endoplasmic reticulum</keyword>
<dbReference type="InterPro" id="IPR036396">
    <property type="entry name" value="Cyt_P450_sf"/>
</dbReference>
<dbReference type="InterPro" id="IPR050196">
    <property type="entry name" value="Cytochrome_P450_Monoox"/>
</dbReference>
<evidence type="ECO:0000256" key="3">
    <source>
        <dbReference type="ARBA" id="ARBA00004406"/>
    </source>
</evidence>
<keyword evidence="10 13" id="KW-0408">Iron</keyword>
<dbReference type="GO" id="GO:0004497">
    <property type="term" value="F:monooxygenase activity"/>
    <property type="evidence" value="ECO:0007669"/>
    <property type="project" value="UniProtKB-KW"/>
</dbReference>
<name>A0A8S9X3U6_APOLU</name>
<evidence type="ECO:0000256" key="5">
    <source>
        <dbReference type="ARBA" id="ARBA00022617"/>
    </source>
</evidence>
<evidence type="ECO:0000256" key="13">
    <source>
        <dbReference type="PIRSR" id="PIRSR602401-1"/>
    </source>
</evidence>
<evidence type="ECO:0000256" key="4">
    <source>
        <dbReference type="ARBA" id="ARBA00010617"/>
    </source>
</evidence>
<dbReference type="Proteomes" id="UP000466442">
    <property type="component" value="Unassembled WGS sequence"/>
</dbReference>
<evidence type="ECO:0000256" key="9">
    <source>
        <dbReference type="ARBA" id="ARBA00023002"/>
    </source>
</evidence>
<dbReference type="GO" id="GO:0016705">
    <property type="term" value="F:oxidoreductase activity, acting on paired donors, with incorporation or reduction of molecular oxygen"/>
    <property type="evidence" value="ECO:0007669"/>
    <property type="project" value="InterPro"/>
</dbReference>
<keyword evidence="16" id="KW-1185">Reference proteome</keyword>
<comment type="similarity">
    <text evidence="4 14">Belongs to the cytochrome P450 family.</text>
</comment>
<evidence type="ECO:0000256" key="10">
    <source>
        <dbReference type="ARBA" id="ARBA00023004"/>
    </source>
</evidence>
<keyword evidence="11 14" id="KW-0503">Monooxygenase</keyword>
<evidence type="ECO:0000256" key="6">
    <source>
        <dbReference type="ARBA" id="ARBA00022723"/>
    </source>
</evidence>
<dbReference type="CDD" id="cd20628">
    <property type="entry name" value="CYP4"/>
    <property type="match status" value="1"/>
</dbReference>
<protein>
    <recommendedName>
        <fullName evidence="17">Cytochrome P450</fullName>
    </recommendedName>
</protein>
<keyword evidence="6 13" id="KW-0479">Metal-binding</keyword>
<proteinExistence type="inferred from homology"/>
<keyword evidence="5 13" id="KW-0349">Heme</keyword>
<dbReference type="SUPFAM" id="SSF48264">
    <property type="entry name" value="Cytochrome P450"/>
    <property type="match status" value="1"/>
</dbReference>
<dbReference type="PRINTS" id="PR00385">
    <property type="entry name" value="P450"/>
</dbReference>
<organism evidence="15 16">
    <name type="scientific">Apolygus lucorum</name>
    <name type="common">Small green plant bug</name>
    <name type="synonym">Lygocoris lucorum</name>
    <dbReference type="NCBI Taxonomy" id="248454"/>
    <lineage>
        <taxon>Eukaryota</taxon>
        <taxon>Metazoa</taxon>
        <taxon>Ecdysozoa</taxon>
        <taxon>Arthropoda</taxon>
        <taxon>Hexapoda</taxon>
        <taxon>Insecta</taxon>
        <taxon>Pterygota</taxon>
        <taxon>Neoptera</taxon>
        <taxon>Paraneoptera</taxon>
        <taxon>Hemiptera</taxon>
        <taxon>Heteroptera</taxon>
        <taxon>Panheteroptera</taxon>
        <taxon>Cimicomorpha</taxon>
        <taxon>Miridae</taxon>
        <taxon>Mirini</taxon>
        <taxon>Apolygus</taxon>
    </lineage>
</organism>
<dbReference type="PROSITE" id="PS00086">
    <property type="entry name" value="CYTOCHROME_P450"/>
    <property type="match status" value="1"/>
</dbReference>
<comment type="caution">
    <text evidence="15">The sequence shown here is derived from an EMBL/GenBank/DDBJ whole genome shotgun (WGS) entry which is preliminary data.</text>
</comment>
<dbReference type="Gene3D" id="1.10.630.10">
    <property type="entry name" value="Cytochrome P450"/>
    <property type="match status" value="1"/>
</dbReference>
<evidence type="ECO:0000256" key="8">
    <source>
        <dbReference type="ARBA" id="ARBA00022848"/>
    </source>
</evidence>
<gene>
    <name evidence="15" type="ORF">GE061_003451</name>
</gene>